<feature type="compositionally biased region" description="Polar residues" evidence="1">
    <location>
        <begin position="21"/>
        <end position="30"/>
    </location>
</feature>
<reference evidence="2 3" key="1">
    <citation type="journal article" date="2020" name="ISME J.">
        <title>Uncovering the hidden diversity of litter-decomposition mechanisms in mushroom-forming fungi.</title>
        <authorList>
            <person name="Floudas D."/>
            <person name="Bentzer J."/>
            <person name="Ahren D."/>
            <person name="Johansson T."/>
            <person name="Persson P."/>
            <person name="Tunlid A."/>
        </authorList>
    </citation>
    <scope>NUCLEOTIDE SEQUENCE [LARGE SCALE GENOMIC DNA]</scope>
    <source>
        <strain evidence="2 3">CBS 661.87</strain>
    </source>
</reference>
<evidence type="ECO:0000313" key="2">
    <source>
        <dbReference type="EMBL" id="KAF5379695.1"/>
    </source>
</evidence>
<accession>A0A8H5HAY4</accession>
<dbReference type="EMBL" id="JAACJP010000015">
    <property type="protein sequence ID" value="KAF5379695.1"/>
    <property type="molecule type" value="Genomic_DNA"/>
</dbReference>
<name>A0A8H5HAY4_9AGAR</name>
<feature type="region of interest" description="Disordered" evidence="1">
    <location>
        <begin position="500"/>
        <end position="539"/>
    </location>
</feature>
<feature type="region of interest" description="Disordered" evidence="1">
    <location>
        <begin position="353"/>
        <end position="374"/>
    </location>
</feature>
<feature type="region of interest" description="Disordered" evidence="1">
    <location>
        <begin position="1"/>
        <end position="39"/>
    </location>
</feature>
<evidence type="ECO:0000256" key="1">
    <source>
        <dbReference type="SAM" id="MobiDB-lite"/>
    </source>
</evidence>
<organism evidence="2 3">
    <name type="scientific">Tricholomella constricta</name>
    <dbReference type="NCBI Taxonomy" id="117010"/>
    <lineage>
        <taxon>Eukaryota</taxon>
        <taxon>Fungi</taxon>
        <taxon>Dikarya</taxon>
        <taxon>Basidiomycota</taxon>
        <taxon>Agaricomycotina</taxon>
        <taxon>Agaricomycetes</taxon>
        <taxon>Agaricomycetidae</taxon>
        <taxon>Agaricales</taxon>
        <taxon>Tricholomatineae</taxon>
        <taxon>Lyophyllaceae</taxon>
        <taxon>Tricholomella</taxon>
    </lineage>
</organism>
<feature type="compositionally biased region" description="Basic and acidic residues" evidence="1">
    <location>
        <begin position="530"/>
        <end position="539"/>
    </location>
</feature>
<dbReference type="AlphaFoldDB" id="A0A8H5HAY4"/>
<sequence length="554" mass="61491">MDYHPTGRSKSGNVLLPASGDTVSLSNTKMSGKPSLQERNLDTATPNYFEVMDCLCAPGASLNNFGAPAHHLHNNASSRRQPLRGGDKDQRRLQRYLTAEGKLARQFQQCQSETPSRELQVQALERATTMLNTHALDARERVENLRTLLADRSMDPDTYESLKRERWVEENRQSVVDQETKVVRQHLDSLSNHLTHGDPLSGFRATHLITDEERRRRNLLKFFDASPTQPSIRIRKATSLLFERAPKRRTLNRVSPMRLRTTSTISNASFQPLLPISRDGWTRRPRHITNPGDVATRETSTLSLPPPLKIVTEDRSMAIDEDLSPYTETEASYVSKFTDASSTSPTTAITCSPPLLTSRLPMTREKPDSSDETGTATIYLSSFSAPPTGQHLTAEDVEVSLPDYALDLFSRFDYALPISISDTQISGRLPTRSSDVGPRQAKQQRNAASMRHSSSSLKVPLFASPKQQQGEKAPRLGRSSSSRQLGSLFSIPEALSSRIGVESSEKSARGRDGFASSTCSSATSHASPTRSKEVKSDLTSKLKRRFSVLRLGRS</sequence>
<feature type="region of interest" description="Disordered" evidence="1">
    <location>
        <begin position="281"/>
        <end position="306"/>
    </location>
</feature>
<feature type="region of interest" description="Disordered" evidence="1">
    <location>
        <begin position="425"/>
        <end position="483"/>
    </location>
</feature>
<feature type="compositionally biased region" description="Low complexity" evidence="1">
    <location>
        <begin position="515"/>
        <end position="529"/>
    </location>
</feature>
<dbReference type="OrthoDB" id="3254613at2759"/>
<dbReference type="Proteomes" id="UP000565441">
    <property type="component" value="Unassembled WGS sequence"/>
</dbReference>
<feature type="compositionally biased region" description="Basic and acidic residues" evidence="1">
    <location>
        <begin position="503"/>
        <end position="512"/>
    </location>
</feature>
<evidence type="ECO:0000313" key="3">
    <source>
        <dbReference type="Proteomes" id="UP000565441"/>
    </source>
</evidence>
<gene>
    <name evidence="2" type="ORF">D9615_005731</name>
</gene>
<protein>
    <submittedName>
        <fullName evidence="2">Uncharacterized protein</fullName>
    </submittedName>
</protein>
<feature type="compositionally biased region" description="Polar residues" evidence="1">
    <location>
        <begin position="425"/>
        <end position="434"/>
    </location>
</feature>
<proteinExistence type="predicted"/>
<feature type="compositionally biased region" description="Polar residues" evidence="1">
    <location>
        <begin position="441"/>
        <end position="457"/>
    </location>
</feature>
<comment type="caution">
    <text evidence="2">The sequence shown here is derived from an EMBL/GenBank/DDBJ whole genome shotgun (WGS) entry which is preliminary data.</text>
</comment>
<keyword evidence="3" id="KW-1185">Reference proteome</keyword>